<gene>
    <name evidence="1" type="ORF">CDAR_219351</name>
</gene>
<dbReference type="EMBL" id="BPLQ01003051">
    <property type="protein sequence ID" value="GIX97621.1"/>
    <property type="molecule type" value="Genomic_DNA"/>
</dbReference>
<evidence type="ECO:0000313" key="1">
    <source>
        <dbReference type="EMBL" id="GIX97621.1"/>
    </source>
</evidence>
<reference evidence="1 2" key="1">
    <citation type="submission" date="2021-06" db="EMBL/GenBank/DDBJ databases">
        <title>Caerostris darwini draft genome.</title>
        <authorList>
            <person name="Kono N."/>
            <person name="Arakawa K."/>
        </authorList>
    </citation>
    <scope>NUCLEOTIDE SEQUENCE [LARGE SCALE GENOMIC DNA]</scope>
</reference>
<comment type="caution">
    <text evidence="1">The sequence shown here is derived from an EMBL/GenBank/DDBJ whole genome shotgun (WGS) entry which is preliminary data.</text>
</comment>
<organism evidence="1 2">
    <name type="scientific">Caerostris darwini</name>
    <dbReference type="NCBI Taxonomy" id="1538125"/>
    <lineage>
        <taxon>Eukaryota</taxon>
        <taxon>Metazoa</taxon>
        <taxon>Ecdysozoa</taxon>
        <taxon>Arthropoda</taxon>
        <taxon>Chelicerata</taxon>
        <taxon>Arachnida</taxon>
        <taxon>Araneae</taxon>
        <taxon>Araneomorphae</taxon>
        <taxon>Entelegynae</taxon>
        <taxon>Araneoidea</taxon>
        <taxon>Araneidae</taxon>
        <taxon>Caerostris</taxon>
    </lineage>
</organism>
<dbReference type="AlphaFoldDB" id="A0AAV4PKN8"/>
<accession>A0AAV4PKN8</accession>
<protein>
    <submittedName>
        <fullName evidence="1">Uncharacterized protein</fullName>
    </submittedName>
</protein>
<proteinExistence type="predicted"/>
<dbReference type="Proteomes" id="UP001054837">
    <property type="component" value="Unassembled WGS sequence"/>
</dbReference>
<name>A0AAV4PKN8_9ARAC</name>
<evidence type="ECO:0000313" key="2">
    <source>
        <dbReference type="Proteomes" id="UP001054837"/>
    </source>
</evidence>
<keyword evidence="2" id="KW-1185">Reference proteome</keyword>
<sequence length="118" mass="13460">MDDTTTSINHLQHLVISYPAREVIPFSYERFFLPILSCWTENKILSVPHNSQTSSIPSLSSEQYALVCQSDCPRYAAQDGVCKSIVNKTYSSRLTYWSSRTTLQWSCVLIPTAVDKHR</sequence>